<dbReference type="PANTHER" id="PTHR44167">
    <property type="entry name" value="OVARIAN-SPECIFIC SERINE/THREONINE-PROTEIN KINASE LOK-RELATED"/>
    <property type="match status" value="1"/>
</dbReference>
<gene>
    <name evidence="2" type="ORF">DSPE1174_LOCUS19972</name>
</gene>
<dbReference type="GO" id="GO:0005634">
    <property type="term" value="C:nucleus"/>
    <property type="evidence" value="ECO:0007669"/>
    <property type="project" value="TreeGrafter"/>
</dbReference>
<organism evidence="2">
    <name type="scientific">Octactis speculum</name>
    <dbReference type="NCBI Taxonomy" id="3111310"/>
    <lineage>
        <taxon>Eukaryota</taxon>
        <taxon>Sar</taxon>
        <taxon>Stramenopiles</taxon>
        <taxon>Ochrophyta</taxon>
        <taxon>Dictyochophyceae</taxon>
        <taxon>Dictyochales</taxon>
        <taxon>Dictyochaceae</taxon>
        <taxon>Octactis</taxon>
    </lineage>
</organism>
<dbReference type="Gene3D" id="1.10.510.10">
    <property type="entry name" value="Transferase(Phosphotransferase) domain 1"/>
    <property type="match status" value="1"/>
</dbReference>
<dbReference type="InterPro" id="IPR000719">
    <property type="entry name" value="Prot_kinase_dom"/>
</dbReference>
<evidence type="ECO:0000259" key="1">
    <source>
        <dbReference type="PROSITE" id="PS50011"/>
    </source>
</evidence>
<dbReference type="PANTHER" id="PTHR44167:SF24">
    <property type="entry name" value="SERINE_THREONINE-PROTEIN KINASE CHK2"/>
    <property type="match status" value="1"/>
</dbReference>
<reference evidence="2" key="1">
    <citation type="submission" date="2021-01" db="EMBL/GenBank/DDBJ databases">
        <authorList>
            <person name="Corre E."/>
            <person name="Pelletier E."/>
            <person name="Niang G."/>
            <person name="Scheremetjew M."/>
            <person name="Finn R."/>
            <person name="Kale V."/>
            <person name="Holt S."/>
            <person name="Cochrane G."/>
            <person name="Meng A."/>
            <person name="Brown T."/>
            <person name="Cohen L."/>
        </authorList>
    </citation>
    <scope>NUCLEOTIDE SEQUENCE</scope>
    <source>
        <strain evidence="2">CCMP1381</strain>
    </source>
</reference>
<dbReference type="GO" id="GO:0044773">
    <property type="term" value="P:mitotic DNA damage checkpoint signaling"/>
    <property type="evidence" value="ECO:0007669"/>
    <property type="project" value="TreeGrafter"/>
</dbReference>
<dbReference type="PROSITE" id="PS50011">
    <property type="entry name" value="PROTEIN_KINASE_DOM"/>
    <property type="match status" value="1"/>
</dbReference>
<dbReference type="PROSITE" id="PS00109">
    <property type="entry name" value="PROTEIN_KINASE_TYR"/>
    <property type="match status" value="1"/>
</dbReference>
<dbReference type="InterPro" id="IPR011009">
    <property type="entry name" value="Kinase-like_dom_sf"/>
</dbReference>
<evidence type="ECO:0000313" key="2">
    <source>
        <dbReference type="EMBL" id="CAD9446948.1"/>
    </source>
</evidence>
<name>A0A7S2GEJ2_9STRA</name>
<sequence>MAAMDNMADTLEFPSDDAMTAALQKNTNLKEENIALRTQLASALRSLKEYRQGLTEHNNYASELGRRTELLTKEKDKVISEILETENMFPEIPKRGQSGSMFEKYILKDSIPRARIRSDSSFRWCDCRTSGKTLLVKEYHKKRFNLTRRIDRICNEIRTLRAIDHPNIAKIRGVYHEEEVISILLESSGCDLFELIGKYGLEMNIDQRLQVATSLMMAVSYLHSINVCHMDIRPENIMVENTPTTLKIVDFETCVTYDPNETYQMRVGTEEFAAPEMLMGEEYNPKSVDLWALGYTLLEMEIGHIPFSQNVFPFSRHICSLSAEDFSRPQVRQDMENTISQFFDLLKGGRDSPMHSCLSGLLKLDPSSRTIPSDLQEWSRDRSAAKMEWAAQN</sequence>
<dbReference type="AlphaFoldDB" id="A0A7S2GEJ2"/>
<dbReference type="SUPFAM" id="SSF56112">
    <property type="entry name" value="Protein kinase-like (PK-like)"/>
    <property type="match status" value="1"/>
</dbReference>
<feature type="domain" description="Protein kinase" evidence="1">
    <location>
        <begin position="87"/>
        <end position="390"/>
    </location>
</feature>
<dbReference type="InterPro" id="IPR008266">
    <property type="entry name" value="Tyr_kinase_AS"/>
</dbReference>
<dbReference type="EMBL" id="HBGS01038590">
    <property type="protein sequence ID" value="CAD9446948.1"/>
    <property type="molecule type" value="Transcribed_RNA"/>
</dbReference>
<accession>A0A7S2GEJ2</accession>
<dbReference type="GO" id="GO:0004674">
    <property type="term" value="F:protein serine/threonine kinase activity"/>
    <property type="evidence" value="ECO:0007669"/>
    <property type="project" value="TreeGrafter"/>
</dbReference>
<dbReference type="GO" id="GO:0005524">
    <property type="term" value="F:ATP binding"/>
    <property type="evidence" value="ECO:0007669"/>
    <property type="project" value="InterPro"/>
</dbReference>
<dbReference type="Gene3D" id="3.30.200.20">
    <property type="entry name" value="Phosphorylase Kinase, domain 1"/>
    <property type="match status" value="1"/>
</dbReference>
<protein>
    <recommendedName>
        <fullName evidence="1">Protein kinase domain-containing protein</fullName>
    </recommendedName>
</protein>
<proteinExistence type="predicted"/>
<dbReference type="Pfam" id="PF00069">
    <property type="entry name" value="Pkinase"/>
    <property type="match status" value="1"/>
</dbReference>